<dbReference type="InterPro" id="IPR036259">
    <property type="entry name" value="MFS_trans_sf"/>
</dbReference>
<dbReference type="InterPro" id="IPR020846">
    <property type="entry name" value="MFS_dom"/>
</dbReference>
<feature type="transmembrane region" description="Helical" evidence="6">
    <location>
        <begin position="376"/>
        <end position="397"/>
    </location>
</feature>
<feature type="transmembrane region" description="Helical" evidence="6">
    <location>
        <begin position="338"/>
        <end position="356"/>
    </location>
</feature>
<evidence type="ECO:0000256" key="5">
    <source>
        <dbReference type="ARBA" id="ARBA00023136"/>
    </source>
</evidence>
<dbReference type="PROSITE" id="PS50850">
    <property type="entry name" value="MFS"/>
    <property type="match status" value="1"/>
</dbReference>
<keyword evidence="9" id="KW-1185">Reference proteome</keyword>
<feature type="transmembrane region" description="Helical" evidence="6">
    <location>
        <begin position="312"/>
        <end position="332"/>
    </location>
</feature>
<dbReference type="Proteomes" id="UP001596083">
    <property type="component" value="Unassembled WGS sequence"/>
</dbReference>
<accession>A0ABW0Z9G8</accession>
<name>A0ABW0Z9G8_9ACTN</name>
<evidence type="ECO:0000313" key="9">
    <source>
        <dbReference type="Proteomes" id="UP001596083"/>
    </source>
</evidence>
<evidence type="ECO:0000313" key="8">
    <source>
        <dbReference type="EMBL" id="MFC5724507.1"/>
    </source>
</evidence>
<dbReference type="Gene3D" id="1.20.1250.20">
    <property type="entry name" value="MFS general substrate transporter like domains"/>
    <property type="match status" value="2"/>
</dbReference>
<feature type="transmembrane region" description="Helical" evidence="6">
    <location>
        <begin position="249"/>
        <end position="269"/>
    </location>
</feature>
<feature type="transmembrane region" description="Helical" evidence="6">
    <location>
        <begin position="193"/>
        <end position="211"/>
    </location>
</feature>
<sequence>MSQAPATPCPAPPGAAPGARRSLLDRAGLPRPLVWGYAGLVLFMTGDGIETGYLSPYLVGLGFSEGAVGAVFTVYGAAAALGAFLAGALADAWGPRRVMAVGAAFWAGCHVLLLTVAIPLGSYPLIMAAYGIRGLGYPLFAYGFLVWIMAAAPRRTIGTALGWFWFAFTLGLPTLGSLLASALVPAVGAYETLWISLALVLTGAALALVLLREPTGRGPLLPAGQRDVRAALRGSVTVLFSRPRVGAGAAVRLINTTSQFGLWVFLPFYFTDSLGFELSQWLRLLSVMMGANLVFVLIFGRLGDRWSKRRTVMWCGGVLSAAGCLALYYLPTAAGPDFLVAALAAGLFGAGLAGYVPLPPLMTAQAPERKGQVMAAYSLGAGASVALGPLLGTLFLGPLGVAGVVWIYAGLHVLSSVLVRFLPEPS</sequence>
<feature type="transmembrane region" description="Helical" evidence="6">
    <location>
        <begin position="66"/>
        <end position="86"/>
    </location>
</feature>
<proteinExistence type="predicted"/>
<feature type="transmembrane region" description="Helical" evidence="6">
    <location>
        <begin position="163"/>
        <end position="187"/>
    </location>
</feature>
<dbReference type="PANTHER" id="PTHR43124:SF3">
    <property type="entry name" value="CHLORAMPHENICOL EFFLUX PUMP RV0191"/>
    <property type="match status" value="1"/>
</dbReference>
<dbReference type="NCBIfam" id="TIGR00897">
    <property type="entry name" value="2A0118"/>
    <property type="match status" value="1"/>
</dbReference>
<dbReference type="InterPro" id="IPR011701">
    <property type="entry name" value="MFS"/>
</dbReference>
<dbReference type="SUPFAM" id="SSF103473">
    <property type="entry name" value="MFS general substrate transporter"/>
    <property type="match status" value="1"/>
</dbReference>
<dbReference type="EMBL" id="JBHSPB010000029">
    <property type="protein sequence ID" value="MFC5724507.1"/>
    <property type="molecule type" value="Genomic_DNA"/>
</dbReference>
<reference evidence="9" key="1">
    <citation type="journal article" date="2019" name="Int. J. Syst. Evol. Microbiol.">
        <title>The Global Catalogue of Microorganisms (GCM) 10K type strain sequencing project: providing services to taxonomists for standard genome sequencing and annotation.</title>
        <authorList>
            <consortium name="The Broad Institute Genomics Platform"/>
            <consortium name="The Broad Institute Genome Sequencing Center for Infectious Disease"/>
            <person name="Wu L."/>
            <person name="Ma J."/>
        </authorList>
    </citation>
    <scope>NUCLEOTIDE SEQUENCE [LARGE SCALE GENOMIC DNA]</scope>
    <source>
        <strain evidence="9">CGMCC 4.7304</strain>
    </source>
</reference>
<evidence type="ECO:0000256" key="6">
    <source>
        <dbReference type="SAM" id="Phobius"/>
    </source>
</evidence>
<feature type="transmembrane region" description="Helical" evidence="6">
    <location>
        <begin position="130"/>
        <end position="151"/>
    </location>
</feature>
<evidence type="ECO:0000256" key="2">
    <source>
        <dbReference type="ARBA" id="ARBA00022475"/>
    </source>
</evidence>
<dbReference type="Pfam" id="PF07690">
    <property type="entry name" value="MFS_1"/>
    <property type="match status" value="1"/>
</dbReference>
<dbReference type="CDD" id="cd17337">
    <property type="entry name" value="MFS_CsbX"/>
    <property type="match status" value="1"/>
</dbReference>
<keyword evidence="2" id="KW-1003">Cell membrane</keyword>
<dbReference type="PANTHER" id="PTHR43124">
    <property type="entry name" value="PURINE EFFLUX PUMP PBUE"/>
    <property type="match status" value="1"/>
</dbReference>
<keyword evidence="3 6" id="KW-0812">Transmembrane</keyword>
<evidence type="ECO:0000259" key="7">
    <source>
        <dbReference type="PROSITE" id="PS50850"/>
    </source>
</evidence>
<feature type="transmembrane region" description="Helical" evidence="6">
    <location>
        <begin position="98"/>
        <end position="118"/>
    </location>
</feature>
<feature type="domain" description="Major facilitator superfamily (MFS) profile" evidence="7">
    <location>
        <begin position="32"/>
        <end position="426"/>
    </location>
</feature>
<dbReference type="InterPro" id="IPR004748">
    <property type="entry name" value="Polyol_permease-like"/>
</dbReference>
<gene>
    <name evidence="8" type="ORF">ACFP1Z_30565</name>
</gene>
<evidence type="ECO:0000256" key="1">
    <source>
        <dbReference type="ARBA" id="ARBA00004651"/>
    </source>
</evidence>
<feature type="transmembrane region" description="Helical" evidence="6">
    <location>
        <begin position="403"/>
        <end position="422"/>
    </location>
</feature>
<evidence type="ECO:0000256" key="4">
    <source>
        <dbReference type="ARBA" id="ARBA00022989"/>
    </source>
</evidence>
<dbReference type="InterPro" id="IPR050189">
    <property type="entry name" value="MFS_Efflux_Transporters"/>
</dbReference>
<protein>
    <submittedName>
        <fullName evidence="8">MFS transporter</fullName>
    </submittedName>
</protein>
<comment type="subcellular location">
    <subcellularLocation>
        <location evidence="1">Cell membrane</location>
        <topology evidence="1">Multi-pass membrane protein</topology>
    </subcellularLocation>
</comment>
<keyword evidence="4 6" id="KW-1133">Transmembrane helix</keyword>
<keyword evidence="5 6" id="KW-0472">Membrane</keyword>
<feature type="transmembrane region" description="Helical" evidence="6">
    <location>
        <begin position="281"/>
        <end position="300"/>
    </location>
</feature>
<comment type="caution">
    <text evidence="8">The sequence shown here is derived from an EMBL/GenBank/DDBJ whole genome shotgun (WGS) entry which is preliminary data.</text>
</comment>
<evidence type="ECO:0000256" key="3">
    <source>
        <dbReference type="ARBA" id="ARBA00022692"/>
    </source>
</evidence>
<organism evidence="8 9">
    <name type="scientific">Streptomyces gamaensis</name>
    <dbReference type="NCBI Taxonomy" id="1763542"/>
    <lineage>
        <taxon>Bacteria</taxon>
        <taxon>Bacillati</taxon>
        <taxon>Actinomycetota</taxon>
        <taxon>Actinomycetes</taxon>
        <taxon>Kitasatosporales</taxon>
        <taxon>Streptomycetaceae</taxon>
        <taxon>Streptomyces</taxon>
    </lineage>
</organism>
<dbReference type="RefSeq" id="WP_390320968.1">
    <property type="nucleotide sequence ID" value="NZ_JBHSPB010000029.1"/>
</dbReference>